<dbReference type="Proteomes" id="UP000179807">
    <property type="component" value="Unassembled WGS sequence"/>
</dbReference>
<dbReference type="AlphaFoldDB" id="A0A1J4L0U4"/>
<accession>A0A1J4L0U4</accession>
<proteinExistence type="predicted"/>
<gene>
    <name evidence="1" type="ORF">TRFO_02942</name>
</gene>
<reference evidence="1" key="1">
    <citation type="submission" date="2016-10" db="EMBL/GenBank/DDBJ databases">
        <authorList>
            <person name="Benchimol M."/>
            <person name="Almeida L.G."/>
            <person name="Vasconcelos A.T."/>
            <person name="Perreira-Neves A."/>
            <person name="Rosa I.A."/>
            <person name="Tasca T."/>
            <person name="Bogo M.R."/>
            <person name="de Souza W."/>
        </authorList>
    </citation>
    <scope>NUCLEOTIDE SEQUENCE [LARGE SCALE GENOMIC DNA]</scope>
    <source>
        <strain evidence="1">K</strain>
    </source>
</reference>
<organism evidence="1 2">
    <name type="scientific">Tritrichomonas foetus</name>
    <dbReference type="NCBI Taxonomy" id="1144522"/>
    <lineage>
        <taxon>Eukaryota</taxon>
        <taxon>Metamonada</taxon>
        <taxon>Parabasalia</taxon>
        <taxon>Tritrichomonadida</taxon>
        <taxon>Tritrichomonadidae</taxon>
        <taxon>Tritrichomonas</taxon>
    </lineage>
</organism>
<comment type="caution">
    <text evidence="1">The sequence shown here is derived from an EMBL/GenBank/DDBJ whole genome shotgun (WGS) entry which is preliminary data.</text>
</comment>
<protein>
    <submittedName>
        <fullName evidence="1">Uncharacterized protein</fullName>
    </submittedName>
</protein>
<name>A0A1J4L0U4_9EUKA</name>
<dbReference type="GeneID" id="94825705"/>
<keyword evidence="2" id="KW-1185">Reference proteome</keyword>
<evidence type="ECO:0000313" key="2">
    <source>
        <dbReference type="Proteomes" id="UP000179807"/>
    </source>
</evidence>
<sequence>MSKNKKIRLTGLTRETLCDLLEIYNKNITPESHSQSEAGSGDRITAATLKRIVSSFGINFSDEESRRAVISFSRGDALTFEDLVKFYQWFLSIKDILFQRTKQAFHNILSKELTEALPEENNILNTLKSIKSISESRLAGFIETDLEHFKSKFKDNFNNKFNISEFHDRIIADLNKLPKPSSSTRSSDNEKERCLKFDITLLNIFGLVPYEYIGIENDLPSLDVFIQLEFWDKVYKSAVFPARYSPSINQTFSFEIFIKYNLSFLDATWWVQTNGLKISVYAVHYLDNYVAYHLLGVANQPLVPLLIGKNVRTTFAINL</sequence>
<dbReference type="VEuPathDB" id="TrichDB:TRFO_02942"/>
<dbReference type="EMBL" id="MLAK01000217">
    <property type="protein sequence ID" value="OHT15580.1"/>
    <property type="molecule type" value="Genomic_DNA"/>
</dbReference>
<dbReference type="RefSeq" id="XP_068368716.1">
    <property type="nucleotide sequence ID" value="XM_068491001.1"/>
</dbReference>
<evidence type="ECO:0000313" key="1">
    <source>
        <dbReference type="EMBL" id="OHT15580.1"/>
    </source>
</evidence>